<proteinExistence type="predicted"/>
<evidence type="ECO:0000313" key="1">
    <source>
        <dbReference type="EMBL" id="CUT18392.1"/>
    </source>
</evidence>
<sequence>MYVPGMRQVVFENRQEDFQELETTAFNRVVVSRSYMDGVGPYGELTSGFRNLLESGTMVKFVVSESRGIFIGSTRVSHAYIASFQGVLTAGYVKCVGIDKVEPADELVNEDKSCINCTNFGWIRRIRRSKNNNKKDRDYDSLRNKITFNLEINNQTGHYRTTTSSLGEAVSRFRSIGYNVSVVTDWKTGKPVDLS</sequence>
<keyword evidence="2" id="KW-1185">Reference proteome</keyword>
<dbReference type="EMBL" id="LN906597">
    <property type="protein sequence ID" value="CUT18392.1"/>
    <property type="molecule type" value="Genomic_DNA"/>
</dbReference>
<protein>
    <submittedName>
        <fullName evidence="1">Uncharacterized protein</fullName>
    </submittedName>
</protein>
<dbReference type="AlphaFoldDB" id="A0A0S4M8B0"/>
<gene>
    <name evidence="1" type="ORF">Ark11_1601</name>
</gene>
<dbReference type="RefSeq" id="WP_092343751.1">
    <property type="nucleotide sequence ID" value="NZ_LN906597.1"/>
</dbReference>
<accession>A0A0S4M8B0</accession>
<dbReference type="Proteomes" id="UP000198651">
    <property type="component" value="Chromosome I"/>
</dbReference>
<evidence type="ECO:0000313" key="2">
    <source>
        <dbReference type="Proteomes" id="UP000198651"/>
    </source>
</evidence>
<organism evidence="1 2">
    <name type="scientific">Candidatus Ichthyocystis hellenicum</name>
    <dbReference type="NCBI Taxonomy" id="1561003"/>
    <lineage>
        <taxon>Bacteria</taxon>
        <taxon>Pseudomonadati</taxon>
        <taxon>Pseudomonadota</taxon>
        <taxon>Betaproteobacteria</taxon>
        <taxon>Burkholderiales</taxon>
        <taxon>Candidatus Ichthyocystis</taxon>
    </lineage>
</organism>
<name>A0A0S4M8B0_9BURK</name>
<reference evidence="2" key="1">
    <citation type="submission" date="2015-11" db="EMBL/GenBank/DDBJ databases">
        <authorList>
            <person name="Seth-Smith H.M.B."/>
        </authorList>
    </citation>
    <scope>NUCLEOTIDE SEQUENCE [LARGE SCALE GENOMIC DNA]</scope>
    <source>
        <strain evidence="2">2013Ark11</strain>
    </source>
</reference>